<dbReference type="AlphaFoldDB" id="A0AA35RNI5"/>
<evidence type="ECO:0000313" key="1">
    <source>
        <dbReference type="EMBL" id="CAI8014840.1"/>
    </source>
</evidence>
<sequence>MPFHNIINSVRVCCQCLFSYNNVPNKNFPATQFCVCVCVCVSGNSYRRQYSVR</sequence>
<name>A0AA35RNI5_GEOBA</name>
<comment type="caution">
    <text evidence="1">The sequence shown here is derived from an EMBL/GenBank/DDBJ whole genome shotgun (WGS) entry which is preliminary data.</text>
</comment>
<accession>A0AA35RNI5</accession>
<dbReference type="EMBL" id="CASHTH010001393">
    <property type="protein sequence ID" value="CAI8014840.1"/>
    <property type="molecule type" value="Genomic_DNA"/>
</dbReference>
<gene>
    <name evidence="1" type="ORF">GBAR_LOCUS9258</name>
</gene>
<evidence type="ECO:0000313" key="2">
    <source>
        <dbReference type="Proteomes" id="UP001174909"/>
    </source>
</evidence>
<reference evidence="1" key="1">
    <citation type="submission" date="2023-03" db="EMBL/GenBank/DDBJ databases">
        <authorList>
            <person name="Steffen K."/>
            <person name="Cardenas P."/>
        </authorList>
    </citation>
    <scope>NUCLEOTIDE SEQUENCE</scope>
</reference>
<keyword evidence="2" id="KW-1185">Reference proteome</keyword>
<protein>
    <submittedName>
        <fullName evidence="1">Uncharacterized protein</fullName>
    </submittedName>
</protein>
<dbReference type="Proteomes" id="UP001174909">
    <property type="component" value="Unassembled WGS sequence"/>
</dbReference>
<proteinExistence type="predicted"/>
<organism evidence="1 2">
    <name type="scientific">Geodia barretti</name>
    <name type="common">Barrett's horny sponge</name>
    <dbReference type="NCBI Taxonomy" id="519541"/>
    <lineage>
        <taxon>Eukaryota</taxon>
        <taxon>Metazoa</taxon>
        <taxon>Porifera</taxon>
        <taxon>Demospongiae</taxon>
        <taxon>Heteroscleromorpha</taxon>
        <taxon>Tetractinellida</taxon>
        <taxon>Astrophorina</taxon>
        <taxon>Geodiidae</taxon>
        <taxon>Geodia</taxon>
    </lineage>
</organism>